<reference evidence="1 2" key="1">
    <citation type="submission" date="2020-08" db="EMBL/GenBank/DDBJ databases">
        <title>Genomic Encyclopedia of Type Strains, Phase IV (KMG-V): Genome sequencing to study the core and pangenomes of soil and plant-associated prokaryotes.</title>
        <authorList>
            <person name="Whitman W."/>
        </authorList>
    </citation>
    <scope>NUCLEOTIDE SEQUENCE [LARGE SCALE GENOMIC DNA]</scope>
    <source>
        <strain evidence="1 2">ANJLi2</strain>
    </source>
</reference>
<name>A0ABR6PFU1_9SPHI</name>
<evidence type="ECO:0000313" key="1">
    <source>
        <dbReference type="EMBL" id="MBB6108607.1"/>
    </source>
</evidence>
<accession>A0ABR6PFU1</accession>
<comment type="caution">
    <text evidence="1">The sequence shown here is derived from an EMBL/GenBank/DDBJ whole genome shotgun (WGS) entry which is preliminary data.</text>
</comment>
<dbReference type="EMBL" id="JACHCB010000002">
    <property type="protein sequence ID" value="MBB6108607.1"/>
    <property type="molecule type" value="Genomic_DNA"/>
</dbReference>
<evidence type="ECO:0000313" key="2">
    <source>
        <dbReference type="Proteomes" id="UP000541583"/>
    </source>
</evidence>
<organism evidence="1 2">
    <name type="scientific">Mucilaginibacter lappiensis</name>
    <dbReference type="NCBI Taxonomy" id="354630"/>
    <lineage>
        <taxon>Bacteria</taxon>
        <taxon>Pseudomonadati</taxon>
        <taxon>Bacteroidota</taxon>
        <taxon>Sphingobacteriia</taxon>
        <taxon>Sphingobacteriales</taxon>
        <taxon>Sphingobacteriaceae</taxon>
        <taxon>Mucilaginibacter</taxon>
    </lineage>
</organism>
<protein>
    <submittedName>
        <fullName evidence="1">Uncharacterized protein</fullName>
    </submittedName>
</protein>
<sequence length="53" mass="6254">MTIQISCPKTYYVVCYVFLTDHLTMLSFDNYFNWLALEPNVLMNPTITTIFLN</sequence>
<keyword evidence="2" id="KW-1185">Reference proteome</keyword>
<proteinExistence type="predicted"/>
<gene>
    <name evidence="1" type="ORF">HDF23_001342</name>
</gene>
<dbReference type="Proteomes" id="UP000541583">
    <property type="component" value="Unassembled WGS sequence"/>
</dbReference>